<dbReference type="EMBL" id="CP002961">
    <property type="protein sequence ID" value="AFK02122.1"/>
    <property type="molecule type" value="Genomic_DNA"/>
</dbReference>
<feature type="transmembrane region" description="Helical" evidence="1">
    <location>
        <begin position="386"/>
        <end position="402"/>
    </location>
</feature>
<dbReference type="RefSeq" id="WP_015027822.1">
    <property type="nucleotide sequence ID" value="NC_018748.1"/>
</dbReference>
<feature type="transmembrane region" description="Helical" evidence="1">
    <location>
        <begin position="465"/>
        <end position="489"/>
    </location>
</feature>
<name>A0ABM5MYC8_EMTOG</name>
<evidence type="ECO:0000256" key="1">
    <source>
        <dbReference type="SAM" id="Phobius"/>
    </source>
</evidence>
<keyword evidence="1" id="KW-0472">Membrane</keyword>
<feature type="transmembrane region" description="Helical" evidence="1">
    <location>
        <begin position="83"/>
        <end position="101"/>
    </location>
</feature>
<accession>A0ABM5MYC8</accession>
<keyword evidence="3" id="KW-1185">Reference proteome</keyword>
<gene>
    <name evidence="2" type="ordered locus">Emtol_0971</name>
</gene>
<feature type="transmembrane region" description="Helical" evidence="1">
    <location>
        <begin position="57"/>
        <end position="77"/>
    </location>
</feature>
<feature type="transmembrane region" description="Helical" evidence="1">
    <location>
        <begin position="501"/>
        <end position="520"/>
    </location>
</feature>
<feature type="transmembrane region" description="Helical" evidence="1">
    <location>
        <begin position="265"/>
        <end position="286"/>
    </location>
</feature>
<keyword evidence="1" id="KW-0812">Transmembrane</keyword>
<keyword evidence="1" id="KW-1133">Transmembrane helix</keyword>
<feature type="transmembrane region" description="Helical" evidence="1">
    <location>
        <begin position="135"/>
        <end position="156"/>
    </location>
</feature>
<feature type="transmembrane region" description="Helical" evidence="1">
    <location>
        <begin position="438"/>
        <end position="459"/>
    </location>
</feature>
<feature type="transmembrane region" description="Helical" evidence="1">
    <location>
        <begin position="526"/>
        <end position="543"/>
    </location>
</feature>
<proteinExistence type="predicted"/>
<organism evidence="2 3">
    <name type="scientific">Emticicia oligotrophica (strain DSM 17448 / CIP 109782 / MTCC 6937 / GPTSA100-15)</name>
    <dbReference type="NCBI Taxonomy" id="929562"/>
    <lineage>
        <taxon>Bacteria</taxon>
        <taxon>Pseudomonadati</taxon>
        <taxon>Bacteroidota</taxon>
        <taxon>Cytophagia</taxon>
        <taxon>Cytophagales</taxon>
        <taxon>Leadbetterellaceae</taxon>
        <taxon>Emticicia</taxon>
    </lineage>
</organism>
<feature type="transmembrane region" description="Helical" evidence="1">
    <location>
        <begin position="162"/>
        <end position="188"/>
    </location>
</feature>
<feature type="transmembrane region" description="Helical" evidence="1">
    <location>
        <begin position="200"/>
        <end position="219"/>
    </location>
</feature>
<evidence type="ECO:0000313" key="3">
    <source>
        <dbReference type="Proteomes" id="UP000002875"/>
    </source>
</evidence>
<evidence type="ECO:0008006" key="4">
    <source>
        <dbReference type="Google" id="ProtNLM"/>
    </source>
</evidence>
<feature type="transmembrane region" description="Helical" evidence="1">
    <location>
        <begin position="348"/>
        <end position="366"/>
    </location>
</feature>
<reference evidence="2 3" key="1">
    <citation type="submission" date="2011-07" db="EMBL/GenBank/DDBJ databases">
        <title>The complete genome of chromosome of Emticicia oligotrophica DSM 17448.</title>
        <authorList>
            <consortium name="US DOE Joint Genome Institute (JGI-PGF)"/>
            <person name="Lucas S."/>
            <person name="Han J."/>
            <person name="Lapidus A."/>
            <person name="Bruce D."/>
            <person name="Goodwin L."/>
            <person name="Pitluck S."/>
            <person name="Peters L."/>
            <person name="Kyrpides N."/>
            <person name="Mavromatis K."/>
            <person name="Ivanova N."/>
            <person name="Ovchinnikova G."/>
            <person name="Teshima H."/>
            <person name="Detter J.C."/>
            <person name="Tapia R."/>
            <person name="Han C."/>
            <person name="Land M."/>
            <person name="Hauser L."/>
            <person name="Markowitz V."/>
            <person name="Cheng J.-F."/>
            <person name="Hugenholtz P."/>
            <person name="Woyke T."/>
            <person name="Wu D."/>
            <person name="Tindall B."/>
            <person name="Pomrenke H."/>
            <person name="Brambilla E."/>
            <person name="Klenk H.-P."/>
            <person name="Eisen J.A."/>
        </authorList>
    </citation>
    <scope>NUCLEOTIDE SEQUENCE [LARGE SCALE GENOMIC DNA]</scope>
    <source>
        <strain evidence="2 3">DSM 17448</strain>
    </source>
</reference>
<protein>
    <recommendedName>
        <fullName evidence="4">ABC transporter permease</fullName>
    </recommendedName>
</protein>
<sequence>MINIYLKILDFLYPLFNRLGINYYQLRAIVEIKLKMDNRRTRFNQWNKNQHESNSTFYLTLFLYFISSTVFAVFVYASDSVTAVYSVFFAFLMFMIAMSLITDFSSVLLDSNDNAVLLPRPIESKTLLIARITHILMYLLSMMLALSLPTLIITGIKYGLLTAITLFFVCLLALMLVVFLTNILYLTLMKFTSEERLRNIINGFQIFMTFILMGGYRVVGNLIDAKTFTTSVETKVEWWHYMLPPIWMGNSINTVVNHTVDAPHFIFIFLTLTIPFVGLFFLNSGFTNIFSEKIASIDNAKRTVVSPRQVNNKDLVTRLAKTFTRTSIERGAFEFVWKMTARDRKFKLRVYPSLAYLLIYPIFMIGASRGDGTFIEQIKSLEEKKWVALMAVYMCSTILLAIRTQISQTEDFKASWIYQIVPLSRPGEVLSGTLRAVLVKYIFTMCIILALMLGLVWGVNMLDDLCFGILAIINIDLLTSIGMSSELPFSIELKKNGGGNFIKNMLYIVGAGILAIIHYFLMQVPYVIGVFGLLQLALALFLLKKYREVGWEKVTFE</sequence>
<dbReference type="Proteomes" id="UP000002875">
    <property type="component" value="Chromosome"/>
</dbReference>
<evidence type="ECO:0000313" key="2">
    <source>
        <dbReference type="EMBL" id="AFK02122.1"/>
    </source>
</evidence>